<evidence type="ECO:0000256" key="1">
    <source>
        <dbReference type="SAM" id="SignalP"/>
    </source>
</evidence>
<accession>A0A172THD4</accession>
<dbReference type="STRING" id="1178515.SY83_09465"/>
<dbReference type="SUPFAM" id="SSF53850">
    <property type="entry name" value="Periplasmic binding protein-like II"/>
    <property type="match status" value="1"/>
</dbReference>
<dbReference type="PROSITE" id="PS51257">
    <property type="entry name" value="PROKAR_LIPOPROTEIN"/>
    <property type="match status" value="1"/>
</dbReference>
<dbReference type="AlphaFoldDB" id="A0A172THD4"/>
<dbReference type="RefSeq" id="WP_068606018.1">
    <property type="nucleotide sequence ID" value="NZ_CP011388.1"/>
</dbReference>
<reference evidence="3 4" key="1">
    <citation type="submission" date="2015-01" db="EMBL/GenBank/DDBJ databases">
        <title>Paenibacillus swuensis/DY6/whole genome sequencing.</title>
        <authorList>
            <person name="Kim M.K."/>
            <person name="Srinivasan S."/>
            <person name="Lee J.-J."/>
        </authorList>
    </citation>
    <scope>NUCLEOTIDE SEQUENCE [LARGE SCALE GENOMIC DNA]</scope>
    <source>
        <strain evidence="3 4">DY6</strain>
    </source>
</reference>
<keyword evidence="4" id="KW-1185">Reference proteome</keyword>
<dbReference type="PANTHER" id="PTHR43649:SF17">
    <property type="entry name" value="ABC TRANSPORTER SOLUTE BINDING PROTEIN-SUGAR TRANSPORT"/>
    <property type="match status" value="1"/>
</dbReference>
<feature type="signal peptide" evidence="1">
    <location>
        <begin position="1"/>
        <end position="24"/>
    </location>
</feature>
<organism evidence="3 4">
    <name type="scientific">Paenibacillus swuensis</name>
    <dbReference type="NCBI Taxonomy" id="1178515"/>
    <lineage>
        <taxon>Bacteria</taxon>
        <taxon>Bacillati</taxon>
        <taxon>Bacillota</taxon>
        <taxon>Bacilli</taxon>
        <taxon>Bacillales</taxon>
        <taxon>Paenibacillaceae</taxon>
        <taxon>Paenibacillus</taxon>
    </lineage>
</organism>
<dbReference type="InterPro" id="IPR022627">
    <property type="entry name" value="DUF3502"/>
</dbReference>
<dbReference type="Gene3D" id="3.40.190.10">
    <property type="entry name" value="Periplasmic binding protein-like II"/>
    <property type="match status" value="2"/>
</dbReference>
<dbReference type="Pfam" id="PF01547">
    <property type="entry name" value="SBP_bac_1"/>
    <property type="match status" value="1"/>
</dbReference>
<evidence type="ECO:0000313" key="4">
    <source>
        <dbReference type="Proteomes" id="UP000076927"/>
    </source>
</evidence>
<dbReference type="PATRIC" id="fig|1178515.4.peg.1891"/>
<protein>
    <recommendedName>
        <fullName evidence="2">DUF3502 domain-containing protein</fullName>
    </recommendedName>
</protein>
<evidence type="ECO:0000313" key="3">
    <source>
        <dbReference type="EMBL" id="ANE46465.1"/>
    </source>
</evidence>
<feature type="domain" description="DUF3502" evidence="2">
    <location>
        <begin position="445"/>
        <end position="511"/>
    </location>
</feature>
<evidence type="ECO:0000259" key="2">
    <source>
        <dbReference type="Pfam" id="PF12010"/>
    </source>
</evidence>
<feature type="chain" id="PRO_5008000789" description="DUF3502 domain-containing protein" evidence="1">
    <location>
        <begin position="25"/>
        <end position="514"/>
    </location>
</feature>
<dbReference type="Proteomes" id="UP000076927">
    <property type="component" value="Chromosome"/>
</dbReference>
<dbReference type="InterPro" id="IPR006059">
    <property type="entry name" value="SBP"/>
</dbReference>
<dbReference type="InterPro" id="IPR050490">
    <property type="entry name" value="Bact_solute-bd_prot1"/>
</dbReference>
<dbReference type="KEGG" id="pswu:SY83_09465"/>
<dbReference type="PANTHER" id="PTHR43649">
    <property type="entry name" value="ARABINOSE-BINDING PROTEIN-RELATED"/>
    <property type="match status" value="1"/>
</dbReference>
<sequence length="514" mass="57579">MKIKASSIVKFVLPWLLISSMALAGCSNENGGNAAKANVTPEGSETAELAPIELDWYYTGPGPQKDVALIENEMNRYLKDKINTTVKLHALDWGSYDQKISTLLASGEKIDLVVSNSWAFQYPNAVAKGLLTDLTPLLDKYAPETKKLLSERNWIEPQSINGKVYNLPAIKEMASQAGVMFNKDIADKHGIDLTKIKTYKDLESVFKVIKEKDPTITPFVMTGGLNVFHAGLAWDLTLPNSISYAIHLDSATDKWTPIFSNPIYKDYLIQTRKYYTEGYINKDAATLKDVAPLIKSGKAFSYPSQLKPGNDKEASKSNGVNLYQVPLSKTVSTQADLTNSMMAIPTTAKDPARSLMFYNLMYTDPYLINLMDYGIEGTHWVWLDKEKQIIDFAPAANGGKDSGWNHGTNWLFGNQLLSYLFKGEDPNKWKNFEEFNKSAVRGPDFGFTFDAEPVKREVATLKNVDTEFRDPIFSGSIDLDKYLPAYEKKAMDAGLMKVLDEMNKQYEAFKAKQK</sequence>
<keyword evidence="1" id="KW-0732">Signal</keyword>
<name>A0A172THD4_9BACL</name>
<gene>
    <name evidence="3" type="ORF">SY83_09465</name>
</gene>
<dbReference type="EMBL" id="CP011388">
    <property type="protein sequence ID" value="ANE46465.1"/>
    <property type="molecule type" value="Genomic_DNA"/>
</dbReference>
<dbReference type="Pfam" id="PF12010">
    <property type="entry name" value="DUF3502"/>
    <property type="match status" value="1"/>
</dbReference>
<proteinExistence type="predicted"/>